<dbReference type="InterPro" id="IPR008271">
    <property type="entry name" value="Ser/Thr_kinase_AS"/>
</dbReference>
<dbReference type="Pfam" id="PF00531">
    <property type="entry name" value="Death"/>
    <property type="match status" value="1"/>
</dbReference>
<dbReference type="EMBL" id="OW240915">
    <property type="protein sequence ID" value="CAH2284196.1"/>
    <property type="molecule type" value="Genomic_DNA"/>
</dbReference>
<dbReference type="Gene3D" id="1.10.510.10">
    <property type="entry name" value="Transferase(Phosphotransferase) domain 1"/>
    <property type="match status" value="1"/>
</dbReference>
<dbReference type="InterPro" id="IPR051681">
    <property type="entry name" value="Ser/Thr_Kinases-Pseudokinases"/>
</dbReference>
<dbReference type="GO" id="GO:0043123">
    <property type="term" value="P:positive regulation of canonical NF-kappaB signal transduction"/>
    <property type="evidence" value="ECO:0007669"/>
    <property type="project" value="UniProtKB-ARBA"/>
</dbReference>
<dbReference type="PROSITE" id="PS50011">
    <property type="entry name" value="PROTEIN_KINASE_DOM"/>
    <property type="match status" value="1"/>
</dbReference>
<dbReference type="GO" id="GO:0071345">
    <property type="term" value="P:cellular response to cytokine stimulus"/>
    <property type="evidence" value="ECO:0007669"/>
    <property type="project" value="UniProtKB-ARBA"/>
</dbReference>
<dbReference type="PANTHER" id="PTHR44329:SF6">
    <property type="entry name" value="RECEPTOR-INTERACTING SERINE_THREONINE-PROTEIN KINASE 1"/>
    <property type="match status" value="1"/>
</dbReference>
<dbReference type="GO" id="GO:0005524">
    <property type="term" value="F:ATP binding"/>
    <property type="evidence" value="ECO:0007669"/>
    <property type="project" value="InterPro"/>
</dbReference>
<name>A0AAD1W4V8_PELCU</name>
<dbReference type="SMART" id="SM00005">
    <property type="entry name" value="DEATH"/>
    <property type="match status" value="1"/>
</dbReference>
<keyword evidence="4" id="KW-0808">Transferase</keyword>
<dbReference type="EMBL" id="OW240915">
    <property type="protein sequence ID" value="CAH2284197.1"/>
    <property type="molecule type" value="Genomic_DNA"/>
</dbReference>
<dbReference type="PROSITE" id="PS50017">
    <property type="entry name" value="DEATH_DOMAIN"/>
    <property type="match status" value="1"/>
</dbReference>
<dbReference type="InterPro" id="IPR000719">
    <property type="entry name" value="Prot_kinase_dom"/>
</dbReference>
<evidence type="ECO:0000259" key="3">
    <source>
        <dbReference type="PROSITE" id="PS50017"/>
    </source>
</evidence>
<dbReference type="GO" id="GO:0009893">
    <property type="term" value="P:positive regulation of metabolic process"/>
    <property type="evidence" value="ECO:0007669"/>
    <property type="project" value="UniProtKB-ARBA"/>
</dbReference>
<dbReference type="AlphaFoldDB" id="A0AAD1W4V8"/>
<dbReference type="InterPro" id="IPR025735">
    <property type="entry name" value="RHIM"/>
</dbReference>
<dbReference type="Proteomes" id="UP001295444">
    <property type="component" value="Chromosome 04"/>
</dbReference>
<accession>A0AAD1W4V8</accession>
<reference evidence="4" key="1">
    <citation type="submission" date="2022-03" db="EMBL/GenBank/DDBJ databases">
        <authorList>
            <person name="Alioto T."/>
            <person name="Alioto T."/>
            <person name="Gomez Garrido J."/>
        </authorList>
    </citation>
    <scope>NUCLEOTIDE SEQUENCE</scope>
</reference>
<dbReference type="Pfam" id="PF07714">
    <property type="entry name" value="PK_Tyr_Ser-Thr"/>
    <property type="match status" value="1"/>
</dbReference>
<protein>
    <submittedName>
        <fullName evidence="4">Receptor-interacting serine threonine- kinase 1</fullName>
    </submittedName>
</protein>
<evidence type="ECO:0000256" key="1">
    <source>
        <dbReference type="SAM" id="MobiDB-lite"/>
    </source>
</evidence>
<sequence length="690" mass="78584">MAANMSIEDISMSSADLGKQEDLDAGGFGMVSLCLHRNGELVVLKKVYTGYRSFEDRKALLEEGKLMRQLNHERIVKLLGVILENENYSLVIEYMQKGNLLSVLKQVAVPLSIKTRSILEIIEGMKYLHSKNVVHKDLKPENILMNNDFHIKIADLGLATLKTWSKLTKDETNRQKKCQKSNSKMKACNAGTLLYMAPEHLNSIHVRASEKSDVYSFGIVIWVIFTNKEPYEEALNDSQLIKCVSERMERPLLEDLPENCPEEATNLMKQCWDHNPERRPTFSECENQFREYYTANQLQYVAEDVAKLKVDFPNPPTSIQRMVSLQPDCDAEPPSIPLTGEPHSLHSSQPLHDTESENELFSEPISNDPEESEDVRPEDFLSRKLQDEINYHQTGTRLDTEASSSYTPLPVQATGMGSMNNSYRPVSVESGFEFPPKTPDVSSPYNHGNIMRSQDMYASNSQDQSYMPHSTPNSTPVGHYKLWSMPPQYRTPLPPPHSNTVLQRPENIAYLYGQKAPVPEYPISVNYDIGHQPYAYPVDTNQAAVKFSNLSISNAKAIQIGNSNVMSIGVERPRNTYQARHQNNGTYNVHQDLLESTNLITEEQLQFLRDNLSKKWKTFARKLLFREAEIEEIDHDYERDGLSEKVHQTLHKWQMKEGSKNSTVGKVASALHQMGETELLDQFLNVNTNR</sequence>
<gene>
    <name evidence="4" type="ORF">PECUL_23A025367</name>
</gene>
<dbReference type="GO" id="GO:0004706">
    <property type="term" value="F:JUN kinase kinase kinase activity"/>
    <property type="evidence" value="ECO:0007669"/>
    <property type="project" value="TreeGrafter"/>
</dbReference>
<dbReference type="SUPFAM" id="SSF47986">
    <property type="entry name" value="DEATH domain"/>
    <property type="match status" value="1"/>
</dbReference>
<dbReference type="GO" id="GO:0031349">
    <property type="term" value="P:positive regulation of defense response"/>
    <property type="evidence" value="ECO:0007669"/>
    <property type="project" value="UniProtKB-ARBA"/>
</dbReference>
<keyword evidence="4" id="KW-0675">Receptor</keyword>
<feature type="domain" description="Protein kinase" evidence="2">
    <location>
        <begin position="17"/>
        <end position="293"/>
    </location>
</feature>
<proteinExistence type="predicted"/>
<dbReference type="InterPro" id="IPR001245">
    <property type="entry name" value="Ser-Thr/Tyr_kinase_cat_dom"/>
</dbReference>
<dbReference type="InterPro" id="IPR000488">
    <property type="entry name" value="Death_dom"/>
</dbReference>
<dbReference type="Gene3D" id="1.10.533.10">
    <property type="entry name" value="Death Domain, Fas"/>
    <property type="match status" value="1"/>
</dbReference>
<evidence type="ECO:0000313" key="5">
    <source>
        <dbReference type="Proteomes" id="UP001295444"/>
    </source>
</evidence>
<dbReference type="SMART" id="SM00220">
    <property type="entry name" value="S_TKc"/>
    <property type="match status" value="1"/>
</dbReference>
<feature type="region of interest" description="Disordered" evidence="1">
    <location>
        <begin position="327"/>
        <end position="374"/>
    </location>
</feature>
<dbReference type="PANTHER" id="PTHR44329">
    <property type="entry name" value="SERINE/THREONINE-PROTEIN KINASE TNNI3K-RELATED"/>
    <property type="match status" value="1"/>
</dbReference>
<dbReference type="InterPro" id="IPR011009">
    <property type="entry name" value="Kinase-like_dom_sf"/>
</dbReference>
<keyword evidence="4" id="KW-0418">Kinase</keyword>
<dbReference type="SUPFAM" id="SSF56112">
    <property type="entry name" value="Protein kinase-like (PK-like)"/>
    <property type="match status" value="1"/>
</dbReference>
<keyword evidence="5" id="KW-1185">Reference proteome</keyword>
<feature type="domain" description="Death" evidence="3">
    <location>
        <begin position="601"/>
        <end position="687"/>
    </location>
</feature>
<organism evidence="4 5">
    <name type="scientific">Pelobates cultripes</name>
    <name type="common">Western spadefoot toad</name>
    <dbReference type="NCBI Taxonomy" id="61616"/>
    <lineage>
        <taxon>Eukaryota</taxon>
        <taxon>Metazoa</taxon>
        <taxon>Chordata</taxon>
        <taxon>Craniata</taxon>
        <taxon>Vertebrata</taxon>
        <taxon>Euteleostomi</taxon>
        <taxon>Amphibia</taxon>
        <taxon>Batrachia</taxon>
        <taxon>Anura</taxon>
        <taxon>Pelobatoidea</taxon>
        <taxon>Pelobatidae</taxon>
        <taxon>Pelobates</taxon>
    </lineage>
</organism>
<dbReference type="FunFam" id="1.10.510.10:FF:000472">
    <property type="entry name" value="Receptor interacting serine/threonine kinase 1"/>
    <property type="match status" value="1"/>
</dbReference>
<evidence type="ECO:0000259" key="2">
    <source>
        <dbReference type="PROSITE" id="PS50011"/>
    </source>
</evidence>
<dbReference type="Pfam" id="PF12721">
    <property type="entry name" value="RHIM"/>
    <property type="match status" value="1"/>
</dbReference>
<dbReference type="PROSITE" id="PS00108">
    <property type="entry name" value="PROTEIN_KINASE_ST"/>
    <property type="match status" value="1"/>
</dbReference>
<dbReference type="InterPro" id="IPR011029">
    <property type="entry name" value="DEATH-like_dom_sf"/>
</dbReference>
<evidence type="ECO:0000313" key="4">
    <source>
        <dbReference type="EMBL" id="CAH2284196.1"/>
    </source>
</evidence>